<name>A0ABW6PN58_9NOCA</name>
<evidence type="ECO:0008006" key="4">
    <source>
        <dbReference type="Google" id="ProtNLM"/>
    </source>
</evidence>
<keyword evidence="1" id="KW-0812">Transmembrane</keyword>
<organism evidence="2 3">
    <name type="scientific">Nocardia thailandica</name>
    <dbReference type="NCBI Taxonomy" id="257275"/>
    <lineage>
        <taxon>Bacteria</taxon>
        <taxon>Bacillati</taxon>
        <taxon>Actinomycetota</taxon>
        <taxon>Actinomycetes</taxon>
        <taxon>Mycobacteriales</taxon>
        <taxon>Nocardiaceae</taxon>
        <taxon>Nocardia</taxon>
    </lineage>
</organism>
<keyword evidence="1" id="KW-0472">Membrane</keyword>
<reference evidence="2 3" key="1">
    <citation type="submission" date="2024-10" db="EMBL/GenBank/DDBJ databases">
        <title>The Natural Products Discovery Center: Release of the First 8490 Sequenced Strains for Exploring Actinobacteria Biosynthetic Diversity.</title>
        <authorList>
            <person name="Kalkreuter E."/>
            <person name="Kautsar S.A."/>
            <person name="Yang D."/>
            <person name="Bader C.D."/>
            <person name="Teijaro C.N."/>
            <person name="Fluegel L."/>
            <person name="Davis C.M."/>
            <person name="Simpson J.R."/>
            <person name="Lauterbach L."/>
            <person name="Steele A.D."/>
            <person name="Gui C."/>
            <person name="Meng S."/>
            <person name="Li G."/>
            <person name="Viehrig K."/>
            <person name="Ye F."/>
            <person name="Su P."/>
            <person name="Kiefer A.F."/>
            <person name="Nichols A."/>
            <person name="Cepeda A.J."/>
            <person name="Yan W."/>
            <person name="Fan B."/>
            <person name="Jiang Y."/>
            <person name="Adhikari A."/>
            <person name="Zheng C.-J."/>
            <person name="Schuster L."/>
            <person name="Cowan T.M."/>
            <person name="Smanski M.J."/>
            <person name="Chevrette M.G."/>
            <person name="De Carvalho L.P.S."/>
            <person name="Shen B."/>
        </authorList>
    </citation>
    <scope>NUCLEOTIDE SEQUENCE [LARGE SCALE GENOMIC DNA]</scope>
    <source>
        <strain evidence="2 3">NPDC004045</strain>
    </source>
</reference>
<dbReference type="Proteomes" id="UP001601444">
    <property type="component" value="Unassembled WGS sequence"/>
</dbReference>
<accession>A0ABW6PN58</accession>
<dbReference type="EMBL" id="JBIAMX010000007">
    <property type="protein sequence ID" value="MFF0543850.1"/>
    <property type="molecule type" value="Genomic_DNA"/>
</dbReference>
<evidence type="ECO:0000313" key="2">
    <source>
        <dbReference type="EMBL" id="MFF0543850.1"/>
    </source>
</evidence>
<protein>
    <recommendedName>
        <fullName evidence="4">DUF4190 domain-containing protein</fullName>
    </recommendedName>
</protein>
<keyword evidence="1" id="KW-1133">Transmembrane helix</keyword>
<feature type="transmembrane region" description="Helical" evidence="1">
    <location>
        <begin position="29"/>
        <end position="47"/>
    </location>
</feature>
<feature type="transmembrane region" description="Helical" evidence="1">
    <location>
        <begin position="67"/>
        <end position="86"/>
    </location>
</feature>
<dbReference type="RefSeq" id="WP_387700500.1">
    <property type="nucleotide sequence ID" value="NZ_JBIAMX010000007.1"/>
</dbReference>
<proteinExistence type="predicted"/>
<comment type="caution">
    <text evidence="2">The sequence shown here is derived from an EMBL/GenBank/DDBJ whole genome shotgun (WGS) entry which is preliminary data.</text>
</comment>
<evidence type="ECO:0000313" key="3">
    <source>
        <dbReference type="Proteomes" id="UP001601444"/>
    </source>
</evidence>
<keyword evidence="3" id="KW-1185">Reference proteome</keyword>
<sequence length="249" mass="26352">MVRLFLLLAVFSGVLSVLAFQQGGPLPGVIFALVAASPVIALVVSLVRTRRNGGERRPFGRGARIAVAVVSVAGLVGAGYSAYWMFLVPKASDAELTSASALEKVCHTPRKYFPDAAAFTGAGPHPIAIFLANESDGLDHDSLDYSAPAAWNPKDPRTVQLVACFDDVDSGPFLADCTFTSGSLPQYQGRYRGTVYEAHTGKEVGSVAVSGRNSSDCPFSALTKGDNPRLHTEPDLAEYQRALGTYVGN</sequence>
<gene>
    <name evidence="2" type="ORF">ACFYTF_13545</name>
</gene>
<evidence type="ECO:0000256" key="1">
    <source>
        <dbReference type="SAM" id="Phobius"/>
    </source>
</evidence>